<dbReference type="AlphaFoldDB" id="A0A916EKA2"/>
<dbReference type="PANTHER" id="PTHR44329">
    <property type="entry name" value="SERINE/THREONINE-PROTEIN KINASE TNNI3K-RELATED"/>
    <property type="match status" value="1"/>
</dbReference>
<dbReference type="InterPro" id="IPR000719">
    <property type="entry name" value="Prot_kinase_dom"/>
</dbReference>
<dbReference type="InterPro" id="IPR001245">
    <property type="entry name" value="Ser-Thr/Tyr_kinase_cat_dom"/>
</dbReference>
<dbReference type="EMBL" id="CAGKOT010000066">
    <property type="protein sequence ID" value="CAB5389788.1"/>
    <property type="molecule type" value="Genomic_DNA"/>
</dbReference>
<accession>A0A916EKA2</accession>
<gene>
    <name evidence="2" type="ORF">CHRIB12_LOCUS21222</name>
</gene>
<dbReference type="OrthoDB" id="544350at2759"/>
<dbReference type="Pfam" id="PF07714">
    <property type="entry name" value="PK_Tyr_Ser-Thr"/>
    <property type="match status" value="1"/>
</dbReference>
<comment type="caution">
    <text evidence="2">The sequence shown here is derived from an EMBL/GenBank/DDBJ whole genome shotgun (WGS) entry which is preliminary data.</text>
</comment>
<dbReference type="Proteomes" id="UP000684084">
    <property type="component" value="Unassembled WGS sequence"/>
</dbReference>
<dbReference type="PROSITE" id="PS50011">
    <property type="entry name" value="PROTEIN_KINASE_DOM"/>
    <property type="match status" value="1"/>
</dbReference>
<organism evidence="2 3">
    <name type="scientific">Rhizophagus irregularis</name>
    <dbReference type="NCBI Taxonomy" id="588596"/>
    <lineage>
        <taxon>Eukaryota</taxon>
        <taxon>Fungi</taxon>
        <taxon>Fungi incertae sedis</taxon>
        <taxon>Mucoromycota</taxon>
        <taxon>Glomeromycotina</taxon>
        <taxon>Glomeromycetes</taxon>
        <taxon>Glomerales</taxon>
        <taxon>Glomeraceae</taxon>
        <taxon>Rhizophagus</taxon>
    </lineage>
</organism>
<name>A0A916EKA2_9GLOM</name>
<proteinExistence type="predicted"/>
<reference evidence="2" key="1">
    <citation type="submission" date="2020-05" db="EMBL/GenBank/DDBJ databases">
        <authorList>
            <person name="Rincon C."/>
            <person name="Sanders R I."/>
            <person name="Robbins C."/>
            <person name="Chaturvedi A."/>
        </authorList>
    </citation>
    <scope>NUCLEOTIDE SEQUENCE</scope>
    <source>
        <strain evidence="2">CHB12</strain>
    </source>
</reference>
<evidence type="ECO:0000313" key="2">
    <source>
        <dbReference type="EMBL" id="CAB5389788.1"/>
    </source>
</evidence>
<dbReference type="InterPro" id="IPR051681">
    <property type="entry name" value="Ser/Thr_Kinases-Pseudokinases"/>
</dbReference>
<protein>
    <recommendedName>
        <fullName evidence="1">Protein kinase domain-containing protein</fullName>
    </recommendedName>
</protein>
<dbReference type="GO" id="GO:0004674">
    <property type="term" value="F:protein serine/threonine kinase activity"/>
    <property type="evidence" value="ECO:0007669"/>
    <property type="project" value="TreeGrafter"/>
</dbReference>
<evidence type="ECO:0000313" key="3">
    <source>
        <dbReference type="Proteomes" id="UP000684084"/>
    </source>
</evidence>
<feature type="domain" description="Protein kinase" evidence="1">
    <location>
        <begin position="28"/>
        <end position="293"/>
    </location>
</feature>
<dbReference type="GO" id="GO:0005524">
    <property type="term" value="F:ATP binding"/>
    <property type="evidence" value="ECO:0007669"/>
    <property type="project" value="InterPro"/>
</dbReference>
<sequence>MVFGKSENTVLNNFILEKRLNWLPYDKFKNVEYLDKGGFGTIYKAIYNDCEVVLKCYNNLNENLNEFLNEWNYHESCLGSSNIINFYGFTKDPNTLKYMAVMDYANEGNLRRNLTRIIKNTWYQKLYMLYEIINGLKDIHRQNLIHCDFHDGNILNHNNHNDDEEYKVDEVYISDLGLCQPAKSFLKKYDIYGVIPFMAPEVLRGKSYTPASDIYSFSMIMWEFTSGVPPFNNRAHDIQLSLTICKGERPEIIENTPQCYINLMNKCWNEDPLKRPSSKEVCDIIYGWVHPPYKIENINEELKCNLMEFINASIKHNNHATKFHPQTCYTSRLLDFTSKELNEILESEDSQTYHISYSSTDITEDLDDCTIKNMDN</sequence>
<dbReference type="VEuPathDB" id="FungiDB:RhiirFUN_007358"/>
<evidence type="ECO:0000259" key="1">
    <source>
        <dbReference type="PROSITE" id="PS50011"/>
    </source>
</evidence>